<dbReference type="Pfam" id="PF00662">
    <property type="entry name" value="Proton_antipo_N"/>
    <property type="match status" value="1"/>
</dbReference>
<evidence type="ECO:0000256" key="3">
    <source>
        <dbReference type="ARBA" id="ARBA00022989"/>
    </source>
</evidence>
<evidence type="ECO:0000256" key="4">
    <source>
        <dbReference type="ARBA" id="ARBA00023136"/>
    </source>
</evidence>
<feature type="transmembrane region" description="Helical" evidence="6">
    <location>
        <begin position="6"/>
        <end position="24"/>
    </location>
</feature>
<reference evidence="10" key="1">
    <citation type="submission" date="2017-04" db="EMBL/GenBank/DDBJ databases">
        <authorList>
            <person name="Varghese N."/>
            <person name="Submissions S."/>
        </authorList>
    </citation>
    <scope>NUCLEOTIDE SEQUENCE [LARGE SCALE GENOMIC DNA]</scope>
    <source>
        <strain evidence="10">K3S</strain>
    </source>
</reference>
<dbReference type="Proteomes" id="UP000192906">
    <property type="component" value="Unassembled WGS sequence"/>
</dbReference>
<dbReference type="PRINTS" id="PR01434">
    <property type="entry name" value="NADHDHGNASE5"/>
</dbReference>
<feature type="transmembrane region" description="Helical" evidence="6">
    <location>
        <begin position="67"/>
        <end position="85"/>
    </location>
</feature>
<keyword evidence="10" id="KW-1185">Reference proteome</keyword>
<feature type="transmembrane region" description="Helical" evidence="6">
    <location>
        <begin position="320"/>
        <end position="342"/>
    </location>
</feature>
<feature type="transmembrane region" description="Helical" evidence="6">
    <location>
        <begin position="349"/>
        <end position="369"/>
    </location>
</feature>
<feature type="transmembrane region" description="Helical" evidence="6">
    <location>
        <begin position="539"/>
        <end position="560"/>
    </location>
</feature>
<feature type="transmembrane region" description="Helical" evidence="6">
    <location>
        <begin position="248"/>
        <end position="270"/>
    </location>
</feature>
<keyword evidence="2 5" id="KW-0812">Transmembrane</keyword>
<feature type="transmembrane region" description="Helical" evidence="6">
    <location>
        <begin position="216"/>
        <end position="236"/>
    </location>
</feature>
<evidence type="ECO:0000259" key="7">
    <source>
        <dbReference type="Pfam" id="PF00361"/>
    </source>
</evidence>
<dbReference type="AlphaFoldDB" id="A0A1X7DH53"/>
<feature type="transmembrane region" description="Helical" evidence="6">
    <location>
        <begin position="282"/>
        <end position="300"/>
    </location>
</feature>
<evidence type="ECO:0000313" key="9">
    <source>
        <dbReference type="EMBL" id="SMF14976.1"/>
    </source>
</evidence>
<feature type="transmembrane region" description="Helical" evidence="6">
    <location>
        <begin position="418"/>
        <end position="440"/>
    </location>
</feature>
<evidence type="ECO:0000313" key="10">
    <source>
        <dbReference type="Proteomes" id="UP000192906"/>
    </source>
</evidence>
<dbReference type="InterPro" id="IPR001750">
    <property type="entry name" value="ND/Mrp_TM"/>
</dbReference>
<proteinExistence type="predicted"/>
<feature type="transmembrane region" description="Helical" evidence="6">
    <location>
        <begin position="614"/>
        <end position="633"/>
    </location>
</feature>
<dbReference type="Pfam" id="PF00361">
    <property type="entry name" value="Proton_antipo_M"/>
    <property type="match status" value="1"/>
</dbReference>
<evidence type="ECO:0000256" key="6">
    <source>
        <dbReference type="SAM" id="Phobius"/>
    </source>
</evidence>
<keyword evidence="3 6" id="KW-1133">Transmembrane helix</keyword>
<feature type="transmembrane region" description="Helical" evidence="6">
    <location>
        <begin position="187"/>
        <end position="204"/>
    </location>
</feature>
<feature type="transmembrane region" description="Helical" evidence="6">
    <location>
        <begin position="125"/>
        <end position="145"/>
    </location>
</feature>
<evidence type="ECO:0000256" key="1">
    <source>
        <dbReference type="ARBA" id="ARBA00004127"/>
    </source>
</evidence>
<evidence type="ECO:0000259" key="8">
    <source>
        <dbReference type="Pfam" id="PF00662"/>
    </source>
</evidence>
<dbReference type="PANTHER" id="PTHR43373">
    <property type="entry name" value="NA(+)/H(+) ANTIPORTER SUBUNIT"/>
    <property type="match status" value="1"/>
</dbReference>
<dbReference type="EMBL" id="FWZU01000003">
    <property type="protein sequence ID" value="SMF14976.1"/>
    <property type="molecule type" value="Genomic_DNA"/>
</dbReference>
<feature type="domain" description="NADH-Ubiquinone oxidoreductase (complex I) chain 5 N-terminal" evidence="8">
    <location>
        <begin position="119"/>
        <end position="154"/>
    </location>
</feature>
<gene>
    <name evidence="9" type="ORF">SAMN06295933_1857</name>
</gene>
<dbReference type="GO" id="GO:0016020">
    <property type="term" value="C:membrane"/>
    <property type="evidence" value="ECO:0007669"/>
    <property type="project" value="UniProtKB-SubCell"/>
</dbReference>
<feature type="domain" description="NADH:quinone oxidoreductase/Mrp antiporter transmembrane" evidence="7">
    <location>
        <begin position="182"/>
        <end position="462"/>
    </location>
</feature>
<dbReference type="STRING" id="1519643.SAMN06295933_1857"/>
<protein>
    <submittedName>
        <fullName evidence="9">Ech hydrogenase subunit A</fullName>
    </submittedName>
</protein>
<accession>A0A1X7DH53</accession>
<comment type="subcellular location">
    <subcellularLocation>
        <location evidence="1">Endomembrane system</location>
        <topology evidence="1">Multi-pass membrane protein</topology>
    </subcellularLocation>
    <subcellularLocation>
        <location evidence="5">Membrane</location>
        <topology evidence="5">Multi-pass membrane protein</topology>
    </subcellularLocation>
</comment>
<organism evidence="9 10">
    <name type="scientific">Desulfovibrio gilichinskyi</name>
    <dbReference type="NCBI Taxonomy" id="1519643"/>
    <lineage>
        <taxon>Bacteria</taxon>
        <taxon>Pseudomonadati</taxon>
        <taxon>Thermodesulfobacteriota</taxon>
        <taxon>Desulfovibrionia</taxon>
        <taxon>Desulfovibrionales</taxon>
        <taxon>Desulfovibrionaceae</taxon>
        <taxon>Desulfovibrio</taxon>
    </lineage>
</organism>
<name>A0A1X7DH53_9BACT</name>
<sequence>MLPMMLALVILLPLMAALGCYFLRVSAIRSLIVLITGICIAATSLVLLGGGSFTYSPGTLLGVSWDFLVTLADFSLLFVILYYAFKLKNQLIKIFAVLQIIPLAVFELFFVDHAVEVPAFYADSLALIMVAVISIIGSLICFFAIPYMKEHEEHLHLVNSRQPRFFFYLVLFLGAMNGLVLSNNILWLYFFFEVTTFCSFMLIAHDETEIAVKNAIRALWMNSLGGVAFVFGMIWAYTEVGSLSLQTIINAGPMGGLMIVPVGLLCIAGFTKAAQVPFQSWLLGAMVAPTPVSALLHSSTMVKAGVYIVLRLAPAYAGTFFSQGIALCGAFTFLSCAAIAVSQSNGKKILAYSTISNLGLIICCAGLNTPWATSAAIILIIFHAISKALLFLCVGTIEQGIGSRNIEDMHGLYLKMPRTAIITIIGILTMILPPFGVLLGKWMAIEAASSNMFVIVMLALGSALSVVFWARWAGILLTAPIRKKVPAESQDILTRFTLKTLAGATVVLSLFSPAIYTRLIEPMIGKTYDISAGVFTSPVGTYAVYPIFFVLAVAFVYAWLETKKSGNIQNSQSYLCGANVKEPGVQAFIGPMNKPVGLTSSNYYLEALFGEEKLTLWINFVALALIVLMLGGAV</sequence>
<feature type="transmembrane region" description="Helical" evidence="6">
    <location>
        <begin position="31"/>
        <end position="55"/>
    </location>
</feature>
<feature type="transmembrane region" description="Helical" evidence="6">
    <location>
        <begin position="452"/>
        <end position="479"/>
    </location>
</feature>
<feature type="transmembrane region" description="Helical" evidence="6">
    <location>
        <begin position="375"/>
        <end position="397"/>
    </location>
</feature>
<dbReference type="GO" id="GO:0012505">
    <property type="term" value="C:endomembrane system"/>
    <property type="evidence" value="ECO:0007669"/>
    <property type="project" value="UniProtKB-SubCell"/>
</dbReference>
<dbReference type="InterPro" id="IPR050616">
    <property type="entry name" value="CPA3_Na-H_Antiporter_A"/>
</dbReference>
<feature type="transmembrane region" description="Helical" evidence="6">
    <location>
        <begin position="165"/>
        <end position="181"/>
    </location>
</feature>
<dbReference type="PANTHER" id="PTHR43373:SF1">
    <property type="entry name" value="NA(+)_H(+) ANTIPORTER SUBUNIT A"/>
    <property type="match status" value="1"/>
</dbReference>
<dbReference type="OrthoDB" id="9805769at2"/>
<evidence type="ECO:0000256" key="5">
    <source>
        <dbReference type="RuleBase" id="RU000320"/>
    </source>
</evidence>
<dbReference type="RefSeq" id="WP_085101520.1">
    <property type="nucleotide sequence ID" value="NZ_FWZU01000003.1"/>
</dbReference>
<feature type="transmembrane region" description="Helical" evidence="6">
    <location>
        <begin position="500"/>
        <end position="519"/>
    </location>
</feature>
<feature type="transmembrane region" description="Helical" evidence="6">
    <location>
        <begin position="92"/>
        <end position="110"/>
    </location>
</feature>
<evidence type="ECO:0000256" key="2">
    <source>
        <dbReference type="ARBA" id="ARBA00022692"/>
    </source>
</evidence>
<keyword evidence="4 6" id="KW-0472">Membrane</keyword>
<dbReference type="InterPro" id="IPR001516">
    <property type="entry name" value="Proton_antipo_N"/>
</dbReference>